<dbReference type="GO" id="GO:0016779">
    <property type="term" value="F:nucleotidyltransferase activity"/>
    <property type="evidence" value="ECO:0007669"/>
    <property type="project" value="UniProtKB-KW"/>
</dbReference>
<evidence type="ECO:0000256" key="2">
    <source>
        <dbReference type="ARBA" id="ARBA00022695"/>
    </source>
</evidence>
<organism evidence="6 7">
    <name type="scientific">Ceutorhynchus assimilis</name>
    <name type="common">cabbage seed weevil</name>
    <dbReference type="NCBI Taxonomy" id="467358"/>
    <lineage>
        <taxon>Eukaryota</taxon>
        <taxon>Metazoa</taxon>
        <taxon>Ecdysozoa</taxon>
        <taxon>Arthropoda</taxon>
        <taxon>Hexapoda</taxon>
        <taxon>Insecta</taxon>
        <taxon>Pterygota</taxon>
        <taxon>Neoptera</taxon>
        <taxon>Endopterygota</taxon>
        <taxon>Coleoptera</taxon>
        <taxon>Polyphaga</taxon>
        <taxon>Cucujiformia</taxon>
        <taxon>Curculionidae</taxon>
        <taxon>Ceutorhynchinae</taxon>
        <taxon>Ceutorhynchus</taxon>
    </lineage>
</organism>
<evidence type="ECO:0000256" key="1">
    <source>
        <dbReference type="ARBA" id="ARBA00022679"/>
    </source>
</evidence>
<dbReference type="SUPFAM" id="SSF50630">
    <property type="entry name" value="Acid proteases"/>
    <property type="match status" value="1"/>
</dbReference>
<dbReference type="InterPro" id="IPR050951">
    <property type="entry name" value="Retrovirus_Pol_polyprotein"/>
</dbReference>
<sequence>MRFRIQQQMPFRQQVTHLVHIQTHLSMSEGRFAEELLVEDYFKRFDWALQLSRIPVDDHGTYARVHMGAELYNALKFLISPRSPENLSYAAIKTTLIEHFDHSKNKYAEIIKFRQITQQENETVAQFTLRLRQGAAHCEYGGFLDRMLVEPLLHGLRSREMCEKGIAKNPTSFTDTYRFVHELEVTHHIINEVKLTAAGSAPETVAQFTLRLRQGAAHCEYGGFLDRMLVEPLLHGLRYREMCDEGIDKNPTSFTDAYRIVHELEATHHITNEVKLTAAGSAQSPVESMNKLGYAAPQTRRDHKPSIHKSMLDDRAPQGSIQGAIENRRPYCNGCGGSHLCSQCFFWDKICRICKKKGHIGRVCKSRLTEAISQIHNSEQPVEGINFENIDFINYVKKINVICGADPSAAHRMIEVQIDGHRIEMELDTGAPCAIISEKTLRSIKPKFSLLKSDRQFASYTRHKVICLGRLPVHAKIGKKTTKLNVYVVKGDFDALLGREWITYLSYFIHGINFAKLFPEPEQVHMISTGTPCLSQDQKNRLDLLLAKYENVFSPTAGKLKGPPEELHLKPGARPVFAKTREIPLALRDMYAREIVAKIATGLY</sequence>
<keyword evidence="2" id="KW-0548">Nucleotidyltransferase</keyword>
<keyword evidence="4" id="KW-0255">Endonuclease</keyword>
<gene>
    <name evidence="6" type="ORF">CEUTPL_LOCUS832</name>
</gene>
<feature type="domain" description="Retrotransposon gag" evidence="5">
    <location>
        <begin position="87"/>
        <end position="157"/>
    </location>
</feature>
<accession>A0A9N9QDK4</accession>
<dbReference type="Pfam" id="PF13650">
    <property type="entry name" value="Asp_protease_2"/>
    <property type="match status" value="1"/>
</dbReference>
<dbReference type="EMBL" id="OU892277">
    <property type="protein sequence ID" value="CAG9760096.1"/>
    <property type="molecule type" value="Genomic_DNA"/>
</dbReference>
<name>A0A9N9QDK4_9CUCU</name>
<reference evidence="6" key="1">
    <citation type="submission" date="2022-01" db="EMBL/GenBank/DDBJ databases">
        <authorList>
            <person name="King R."/>
        </authorList>
    </citation>
    <scope>NUCLEOTIDE SEQUENCE</scope>
</reference>
<evidence type="ECO:0000313" key="7">
    <source>
        <dbReference type="Proteomes" id="UP001152799"/>
    </source>
</evidence>
<dbReference type="PANTHER" id="PTHR37984">
    <property type="entry name" value="PROTEIN CBG26694"/>
    <property type="match status" value="1"/>
</dbReference>
<dbReference type="PANTHER" id="PTHR37984:SF5">
    <property type="entry name" value="PROTEIN NYNRIN-LIKE"/>
    <property type="match status" value="1"/>
</dbReference>
<dbReference type="InterPro" id="IPR005162">
    <property type="entry name" value="Retrotrans_gag_dom"/>
</dbReference>
<evidence type="ECO:0000256" key="3">
    <source>
        <dbReference type="ARBA" id="ARBA00022722"/>
    </source>
</evidence>
<protein>
    <recommendedName>
        <fullName evidence="5">Retrotransposon gag domain-containing protein</fullName>
    </recommendedName>
</protein>
<dbReference type="Gene3D" id="2.40.70.10">
    <property type="entry name" value="Acid Proteases"/>
    <property type="match status" value="1"/>
</dbReference>
<dbReference type="OrthoDB" id="6770246at2759"/>
<keyword evidence="4" id="KW-0378">Hydrolase</keyword>
<keyword evidence="1" id="KW-0808">Transferase</keyword>
<dbReference type="Proteomes" id="UP001152799">
    <property type="component" value="Chromosome 1"/>
</dbReference>
<evidence type="ECO:0000256" key="4">
    <source>
        <dbReference type="ARBA" id="ARBA00022759"/>
    </source>
</evidence>
<evidence type="ECO:0000313" key="6">
    <source>
        <dbReference type="EMBL" id="CAG9760096.1"/>
    </source>
</evidence>
<proteinExistence type="predicted"/>
<keyword evidence="7" id="KW-1185">Reference proteome</keyword>
<dbReference type="InterPro" id="IPR021109">
    <property type="entry name" value="Peptidase_aspartic_dom_sf"/>
</dbReference>
<dbReference type="Pfam" id="PF03732">
    <property type="entry name" value="Retrotrans_gag"/>
    <property type="match status" value="1"/>
</dbReference>
<dbReference type="AlphaFoldDB" id="A0A9N9QDK4"/>
<keyword evidence="3" id="KW-0540">Nuclease</keyword>
<dbReference type="GO" id="GO:0004519">
    <property type="term" value="F:endonuclease activity"/>
    <property type="evidence" value="ECO:0007669"/>
    <property type="project" value="UniProtKB-KW"/>
</dbReference>
<evidence type="ECO:0000259" key="5">
    <source>
        <dbReference type="Pfam" id="PF03732"/>
    </source>
</evidence>